<name>A0ABR3YGU3_9EURO</name>
<dbReference type="Proteomes" id="UP001583193">
    <property type="component" value="Unassembled WGS sequence"/>
</dbReference>
<proteinExistence type="predicted"/>
<feature type="compositionally biased region" description="Basic and acidic residues" evidence="1">
    <location>
        <begin position="323"/>
        <end position="337"/>
    </location>
</feature>
<evidence type="ECO:0000313" key="3">
    <source>
        <dbReference type="Proteomes" id="UP001583193"/>
    </source>
</evidence>
<feature type="compositionally biased region" description="Basic and acidic residues" evidence="1">
    <location>
        <begin position="371"/>
        <end position="385"/>
    </location>
</feature>
<dbReference type="EMBL" id="JAVDPF010000001">
    <property type="protein sequence ID" value="KAL1886654.1"/>
    <property type="molecule type" value="Genomic_DNA"/>
</dbReference>
<sequence length="504" mass="56486">MLCKNSNEQHEKRHREINDLVWQIKLIDAVEASGAQNCARNISGETPLNPEPRSTDEQERMTPPKEQFRRPVLSVHIPSSPNVSGVPPSAIVSASPCSSRAKEIRVQKQAARASKDIDKVLRRQRGRTVTSATRDPAEDVHLAIHGHTKMPPTVDHEASGRALIREIDNFKDLQLQLRNRENQPKASEPLRIRRRANTATKRDSLDTDMITGIIRDLGIKPPFNGGTKERQWLLQELGNSIITDIEIVANEAKETLSRKEGYWRYANKRAYNEMVRNNDLVNWETGERLRELEVENSHSEDSTDEAGEESLDMSTGHATGETDTVKEDLNTRQKEDPTNNGIKAHIDARNLVITKSPGMLTLSLAPVKEKEREKAIEPEQAKTDKPGISVQQPINPPVIEPITTHKRRTPKATKRRSSAFHTEILSDIHPGSEQVGSNMYETERAKHERESGEIAKLQELGAGPEKSPPAIIPRNGSPKPSSENDWCRPQLLANQCNIKGQRAS</sequence>
<feature type="compositionally biased region" description="Basic and acidic residues" evidence="1">
    <location>
        <begin position="441"/>
        <end position="453"/>
    </location>
</feature>
<organism evidence="2 3">
    <name type="scientific">Paecilomyces lecythidis</name>
    <dbReference type="NCBI Taxonomy" id="3004212"/>
    <lineage>
        <taxon>Eukaryota</taxon>
        <taxon>Fungi</taxon>
        <taxon>Dikarya</taxon>
        <taxon>Ascomycota</taxon>
        <taxon>Pezizomycotina</taxon>
        <taxon>Eurotiomycetes</taxon>
        <taxon>Eurotiomycetidae</taxon>
        <taxon>Eurotiales</taxon>
        <taxon>Thermoascaceae</taxon>
        <taxon>Paecilomyces</taxon>
    </lineage>
</organism>
<feature type="compositionally biased region" description="Basic and acidic residues" evidence="1">
    <location>
        <begin position="292"/>
        <end position="301"/>
    </location>
</feature>
<feature type="region of interest" description="Disordered" evidence="1">
    <location>
        <begin position="371"/>
        <end position="401"/>
    </location>
</feature>
<feature type="region of interest" description="Disordered" evidence="1">
    <location>
        <begin position="38"/>
        <end position="67"/>
    </location>
</feature>
<reference evidence="2 3" key="1">
    <citation type="journal article" date="2024" name="IMA Fungus">
        <title>IMA Genome - F19 : A genome assembly and annotation guide to empower mycologists, including annotated draft genome sequences of Ceratocystis pirilliformis, Diaporthe australafricana, Fusarium ophioides, Paecilomyces lecythidis, and Sporothrix stenoceras.</title>
        <authorList>
            <person name="Aylward J."/>
            <person name="Wilson A.M."/>
            <person name="Visagie C.M."/>
            <person name="Spraker J."/>
            <person name="Barnes I."/>
            <person name="Buitendag C."/>
            <person name="Ceriani C."/>
            <person name="Del Mar Angel L."/>
            <person name="du Plessis D."/>
            <person name="Fuchs T."/>
            <person name="Gasser K."/>
            <person name="Kramer D."/>
            <person name="Li W."/>
            <person name="Munsamy K."/>
            <person name="Piso A."/>
            <person name="Price J.L."/>
            <person name="Sonnekus B."/>
            <person name="Thomas C."/>
            <person name="van der Nest A."/>
            <person name="van Dijk A."/>
            <person name="van Heerden A."/>
            <person name="van Vuuren N."/>
            <person name="Yilmaz N."/>
            <person name="Duong T.A."/>
            <person name="van der Merwe N.A."/>
            <person name="Wingfield M.J."/>
            <person name="Wingfield B.D."/>
        </authorList>
    </citation>
    <scope>NUCLEOTIDE SEQUENCE [LARGE SCALE GENOMIC DNA]</scope>
    <source>
        <strain evidence="2 3">CMW 18167</strain>
    </source>
</reference>
<evidence type="ECO:0008006" key="4">
    <source>
        <dbReference type="Google" id="ProtNLM"/>
    </source>
</evidence>
<evidence type="ECO:0000313" key="2">
    <source>
        <dbReference type="EMBL" id="KAL1886654.1"/>
    </source>
</evidence>
<keyword evidence="3" id="KW-1185">Reference proteome</keyword>
<comment type="caution">
    <text evidence="2">The sequence shown here is derived from an EMBL/GenBank/DDBJ whole genome shotgun (WGS) entry which is preliminary data.</text>
</comment>
<feature type="compositionally biased region" description="Basic and acidic residues" evidence="1">
    <location>
        <begin position="53"/>
        <end position="67"/>
    </location>
</feature>
<feature type="region of interest" description="Disordered" evidence="1">
    <location>
        <begin position="292"/>
        <end position="343"/>
    </location>
</feature>
<protein>
    <recommendedName>
        <fullName evidence="4">Something about silencing protein 4 domain-containing protein</fullName>
    </recommendedName>
</protein>
<accession>A0ABR3YGU3</accession>
<feature type="compositionally biased region" description="Basic and acidic residues" evidence="1">
    <location>
        <begin position="178"/>
        <end position="191"/>
    </location>
</feature>
<feature type="region of interest" description="Disordered" evidence="1">
    <location>
        <begin position="427"/>
        <end position="487"/>
    </location>
</feature>
<evidence type="ECO:0000256" key="1">
    <source>
        <dbReference type="SAM" id="MobiDB-lite"/>
    </source>
</evidence>
<feature type="compositionally biased region" description="Acidic residues" evidence="1">
    <location>
        <begin position="302"/>
        <end position="311"/>
    </location>
</feature>
<gene>
    <name evidence="2" type="ORF">Plec18167_000587</name>
</gene>
<feature type="region of interest" description="Disordered" evidence="1">
    <location>
        <begin position="178"/>
        <end position="204"/>
    </location>
</feature>